<dbReference type="GO" id="GO:0019867">
    <property type="term" value="C:outer membrane"/>
    <property type="evidence" value="ECO:0007669"/>
    <property type="project" value="InterPro"/>
</dbReference>
<evidence type="ECO:0000259" key="3">
    <source>
        <dbReference type="Pfam" id="PF04355"/>
    </source>
</evidence>
<evidence type="ECO:0000313" key="4">
    <source>
        <dbReference type="EMBL" id="KPW71649.1"/>
    </source>
</evidence>
<dbReference type="EMBL" id="LJPX01000351">
    <property type="protein sequence ID" value="KPW71649.1"/>
    <property type="molecule type" value="Genomic_DNA"/>
</dbReference>
<evidence type="ECO:0000256" key="2">
    <source>
        <dbReference type="ARBA" id="ARBA00023136"/>
    </source>
</evidence>
<dbReference type="PATRIC" id="fig|86840.3.peg.6066"/>
<reference evidence="4 7" key="1">
    <citation type="submission" date="2015-09" db="EMBL/GenBank/DDBJ databases">
        <title>Genome announcement of multiple Pseudomonas syringae strains.</title>
        <authorList>
            <person name="Thakur S."/>
            <person name="Wang P.W."/>
            <person name="Gong Y."/>
            <person name="Weir B.S."/>
            <person name="Guttman D.S."/>
        </authorList>
    </citation>
    <scope>NUCLEOTIDE SEQUENCE [LARGE SCALE GENOMIC DNA]</scope>
    <source>
        <strain evidence="4 7">ICMP2823</strain>
    </source>
</reference>
<dbReference type="InterPro" id="IPR007450">
    <property type="entry name" value="BamE_dom"/>
</dbReference>
<keyword evidence="1" id="KW-0732">Signal</keyword>
<feature type="domain" description="Outer membrane protein assembly factor BamE" evidence="3">
    <location>
        <begin position="37"/>
        <end position="62"/>
    </location>
</feature>
<protein>
    <submittedName>
        <fullName evidence="5">Lipoprotein</fullName>
    </submittedName>
</protein>
<dbReference type="Gene3D" id="3.30.1450.10">
    <property type="match status" value="1"/>
</dbReference>
<dbReference type="Proteomes" id="UP000269335">
    <property type="component" value="Unassembled WGS sequence"/>
</dbReference>
<evidence type="ECO:0000256" key="1">
    <source>
        <dbReference type="ARBA" id="ARBA00022729"/>
    </source>
</evidence>
<comment type="caution">
    <text evidence="4">The sequence shown here is derived from an EMBL/GenBank/DDBJ whole genome shotgun (WGS) entry which is preliminary data.</text>
</comment>
<keyword evidence="2" id="KW-0472">Membrane</keyword>
<sequence length="100" mass="10489">MSLHCDATPFRSGATSMSLRSVALLSFCVLLAACSKITQENYSKISAGMPKAQVESLLGSPTECSGALGMSSCTWGDQNTFISVQYAADKVVLFSGQGLK</sequence>
<name>A0A0P9LBR4_PSECA</name>
<dbReference type="EMBL" id="RBPH01000247">
    <property type="protein sequence ID" value="RMN77005.1"/>
    <property type="molecule type" value="Genomic_DNA"/>
</dbReference>
<evidence type="ECO:0000313" key="5">
    <source>
        <dbReference type="EMBL" id="RMN77005.1"/>
    </source>
</evidence>
<keyword evidence="5" id="KW-0449">Lipoprotein</keyword>
<evidence type="ECO:0000313" key="8">
    <source>
        <dbReference type="Proteomes" id="UP000269335"/>
    </source>
</evidence>
<dbReference type="Pfam" id="PF04355">
    <property type="entry name" value="BamE"/>
    <property type="match status" value="1"/>
</dbReference>
<accession>A0A0P9LBR4</accession>
<gene>
    <name evidence="4" type="ORF">ALO81_05311</name>
    <name evidence="6" type="ORF">ALQ51_04590</name>
    <name evidence="5" type="ORF">ALQ53_03652</name>
</gene>
<reference evidence="8 9" key="2">
    <citation type="submission" date="2018-08" db="EMBL/GenBank/DDBJ databases">
        <title>Recombination of ecologically and evolutionarily significant loci maintains genetic cohesion in the Pseudomonas syringae species complex.</title>
        <authorList>
            <person name="Dillon M."/>
            <person name="Thakur S."/>
            <person name="Almeida R.N.D."/>
            <person name="Weir B.S."/>
            <person name="Guttman D.S."/>
        </authorList>
    </citation>
    <scope>NUCLEOTIDE SEQUENCE [LARGE SCALE GENOMIC DNA]</scope>
    <source>
        <strain evidence="5 8">ICMP 15201</strain>
        <strain evidence="6 9">ICMP 15203</strain>
    </source>
</reference>
<organism evidence="4 7">
    <name type="scientific">Pseudomonas cannabina</name>
    <dbReference type="NCBI Taxonomy" id="86840"/>
    <lineage>
        <taxon>Bacteria</taxon>
        <taxon>Pseudomonadati</taxon>
        <taxon>Pseudomonadota</taxon>
        <taxon>Gammaproteobacteria</taxon>
        <taxon>Pseudomonadales</taxon>
        <taxon>Pseudomonadaceae</taxon>
        <taxon>Pseudomonas</taxon>
    </lineage>
</organism>
<proteinExistence type="predicted"/>
<evidence type="ECO:0000313" key="7">
    <source>
        <dbReference type="Proteomes" id="UP000050564"/>
    </source>
</evidence>
<dbReference type="AlphaFoldDB" id="A0A0P9LBR4"/>
<evidence type="ECO:0000313" key="6">
    <source>
        <dbReference type="EMBL" id="RMN96642.1"/>
    </source>
</evidence>
<evidence type="ECO:0000313" key="9">
    <source>
        <dbReference type="Proteomes" id="UP000270524"/>
    </source>
</evidence>
<dbReference type="InterPro" id="IPR037873">
    <property type="entry name" value="BamE-like"/>
</dbReference>
<dbReference type="Proteomes" id="UP000050564">
    <property type="component" value="Unassembled WGS sequence"/>
</dbReference>
<dbReference type="Proteomes" id="UP000270524">
    <property type="component" value="Unassembled WGS sequence"/>
</dbReference>
<dbReference type="EMBL" id="RBPJ01000138">
    <property type="protein sequence ID" value="RMN96642.1"/>
    <property type="molecule type" value="Genomic_DNA"/>
</dbReference>